<evidence type="ECO:0000256" key="1">
    <source>
        <dbReference type="ARBA" id="ARBA00004967"/>
    </source>
</evidence>
<dbReference type="GO" id="GO:0005737">
    <property type="term" value="C:cytoplasm"/>
    <property type="evidence" value="ECO:0007669"/>
    <property type="project" value="UniProtKB-SubCell"/>
</dbReference>
<dbReference type="Gene3D" id="1.20.5.470">
    <property type="entry name" value="Single helix bin"/>
    <property type="match status" value="1"/>
</dbReference>
<feature type="binding site" evidence="10">
    <location>
        <position position="122"/>
    </location>
    <ligand>
        <name>L-citrulline</name>
        <dbReference type="ChEBI" id="CHEBI:57743"/>
    </ligand>
</feature>
<comment type="subunit">
    <text evidence="2 10">Homotetramer.</text>
</comment>
<name>A0A9P1YFX2_LISMN</name>
<dbReference type="Pfam" id="PF00764">
    <property type="entry name" value="Arginosuc_synth"/>
    <property type="match status" value="1"/>
</dbReference>
<dbReference type="PANTHER" id="PTHR11587:SF2">
    <property type="entry name" value="ARGININOSUCCINATE SYNTHASE"/>
    <property type="match status" value="1"/>
</dbReference>
<keyword evidence="7 10" id="KW-0028">Amino-acid biosynthesis</keyword>
<dbReference type="InterPro" id="IPR018223">
    <property type="entry name" value="Arginosuc_synth_CS"/>
</dbReference>
<keyword evidence="4 10" id="KW-0963">Cytoplasm</keyword>
<evidence type="ECO:0000256" key="8">
    <source>
        <dbReference type="ARBA" id="ARBA00022741"/>
    </source>
</evidence>
<dbReference type="PANTHER" id="PTHR11587">
    <property type="entry name" value="ARGININOSUCCINATE SYNTHASE"/>
    <property type="match status" value="1"/>
</dbReference>
<dbReference type="Gene3D" id="3.40.50.620">
    <property type="entry name" value="HUPs"/>
    <property type="match status" value="1"/>
</dbReference>
<keyword evidence="5 10" id="KW-0055">Arginine biosynthesis</keyword>
<dbReference type="NCBIfam" id="NF001770">
    <property type="entry name" value="PRK00509.1"/>
    <property type="match status" value="1"/>
</dbReference>
<feature type="binding site" evidence="10">
    <location>
        <position position="183"/>
    </location>
    <ligand>
        <name>L-citrulline</name>
        <dbReference type="ChEBI" id="CHEBI:57743"/>
    </ligand>
</feature>
<feature type="binding site" evidence="10">
    <location>
        <begin position="9"/>
        <end position="17"/>
    </location>
    <ligand>
        <name>ATP</name>
        <dbReference type="ChEBI" id="CHEBI:30616"/>
    </ligand>
</feature>
<dbReference type="PROSITE" id="PS00564">
    <property type="entry name" value="ARGININOSUCCIN_SYN_1"/>
    <property type="match status" value="1"/>
</dbReference>
<dbReference type="Gene3D" id="3.90.1260.10">
    <property type="entry name" value="Argininosuccinate synthetase, chain A, domain 2"/>
    <property type="match status" value="1"/>
</dbReference>
<dbReference type="GO" id="GO:0004055">
    <property type="term" value="F:argininosuccinate synthase activity"/>
    <property type="evidence" value="ECO:0007669"/>
    <property type="project" value="UniProtKB-UniRule"/>
</dbReference>
<dbReference type="InterPro" id="IPR048268">
    <property type="entry name" value="Arginosuc_syn_C"/>
</dbReference>
<comment type="similarity">
    <text evidence="10">Belongs to the argininosuccinate synthase family. Type 1 subfamily.</text>
</comment>
<feature type="domain" description="Arginosuccinate synthase C-terminal" evidence="12">
    <location>
        <begin position="173"/>
        <end position="390"/>
    </location>
</feature>
<keyword evidence="9 10" id="KW-0067">ATP-binding</keyword>
<dbReference type="GO" id="GO:0000050">
    <property type="term" value="P:urea cycle"/>
    <property type="evidence" value="ECO:0007669"/>
    <property type="project" value="TreeGrafter"/>
</dbReference>
<dbReference type="NCBIfam" id="TIGR00032">
    <property type="entry name" value="argG"/>
    <property type="match status" value="1"/>
</dbReference>
<feature type="binding site" evidence="10">
    <location>
        <position position="118"/>
    </location>
    <ligand>
        <name>L-aspartate</name>
        <dbReference type="ChEBI" id="CHEBI:29991"/>
    </ligand>
</feature>
<reference evidence="13 14" key="1">
    <citation type="submission" date="2019-03" db="EMBL/GenBank/DDBJ databases">
        <authorList>
            <consortium name="GenomeTrakr: Next Generation Sequencing Network for Food Pathogen Tracability"/>
        </authorList>
    </citation>
    <scope>NUCLEOTIDE SEQUENCE [LARGE SCALE GENOMIC DNA]</scope>
    <source>
        <strain evidence="13 14">LS1286</strain>
    </source>
</reference>
<dbReference type="InterPro" id="IPR001518">
    <property type="entry name" value="Arginosuc_synth"/>
</dbReference>
<evidence type="ECO:0000256" key="10">
    <source>
        <dbReference type="HAMAP-Rule" id="MF_00005"/>
    </source>
</evidence>
<dbReference type="FunFam" id="3.40.50.620:FF:000038">
    <property type="entry name" value="Argininosuccinate synthase"/>
    <property type="match status" value="1"/>
</dbReference>
<accession>A0A9P1YFX2</accession>
<dbReference type="Pfam" id="PF20979">
    <property type="entry name" value="Arginosuc_syn_C"/>
    <property type="match status" value="1"/>
</dbReference>
<feature type="binding site" evidence="10">
    <location>
        <position position="259"/>
    </location>
    <ligand>
        <name>L-citrulline</name>
        <dbReference type="ChEBI" id="CHEBI:57743"/>
    </ligand>
</feature>
<feature type="binding site" evidence="10">
    <location>
        <position position="174"/>
    </location>
    <ligand>
        <name>L-citrulline</name>
        <dbReference type="ChEBI" id="CHEBI:57743"/>
    </ligand>
</feature>
<evidence type="ECO:0000313" key="14">
    <source>
        <dbReference type="Proteomes" id="UP000405615"/>
    </source>
</evidence>
<dbReference type="EC" id="6.3.4.5" evidence="3 10"/>
<dbReference type="InterPro" id="IPR023434">
    <property type="entry name" value="Arginosuc_synth_type_1_subfam"/>
</dbReference>
<feature type="binding site" evidence="10">
    <location>
        <position position="126"/>
    </location>
    <ligand>
        <name>L-citrulline</name>
        <dbReference type="ChEBI" id="CHEBI:57743"/>
    </ligand>
</feature>
<feature type="binding site" evidence="10">
    <location>
        <position position="271"/>
    </location>
    <ligand>
        <name>L-citrulline</name>
        <dbReference type="ChEBI" id="CHEBI:57743"/>
    </ligand>
</feature>
<gene>
    <name evidence="10" type="primary">argG</name>
    <name evidence="13" type="ORF">E3096_07505</name>
</gene>
<evidence type="ECO:0000256" key="9">
    <source>
        <dbReference type="ARBA" id="ARBA00022840"/>
    </source>
</evidence>
<dbReference type="Proteomes" id="UP000405615">
    <property type="component" value="Unassembled WGS sequence"/>
</dbReference>
<dbReference type="CDD" id="cd01999">
    <property type="entry name" value="ASS"/>
    <property type="match status" value="1"/>
</dbReference>
<evidence type="ECO:0000256" key="2">
    <source>
        <dbReference type="ARBA" id="ARBA00011881"/>
    </source>
</evidence>
<evidence type="ECO:0000256" key="3">
    <source>
        <dbReference type="ARBA" id="ARBA00012286"/>
    </source>
</evidence>
<organism evidence="13 14">
    <name type="scientific">Listeria monocytogenes serotype 1/2a</name>
    <dbReference type="NCBI Taxonomy" id="1906951"/>
    <lineage>
        <taxon>Bacteria</taxon>
        <taxon>Bacillati</taxon>
        <taxon>Bacillota</taxon>
        <taxon>Bacilli</taxon>
        <taxon>Bacillales</taxon>
        <taxon>Listeriaceae</taxon>
        <taxon>Listeria</taxon>
    </lineage>
</organism>
<dbReference type="SUPFAM" id="SSF52402">
    <property type="entry name" value="Adenine nucleotide alpha hydrolases-like"/>
    <property type="match status" value="1"/>
</dbReference>
<dbReference type="AlphaFoldDB" id="A0A9P1YFX2"/>
<dbReference type="InterPro" id="IPR024074">
    <property type="entry name" value="AS_cat/multimer_dom_body"/>
</dbReference>
<sequence>MAKEKIVLAYSGGLDTSVAIQWLVESGYEVIACCLDVGEGKNLDFIKEKAITVGASESYTIDAKEEFAEDFALIALQAHAYYEGKYPLISALSRPLIAKKLVEVARQEGASAIAHGCTGKGNDQVRFEVAIHALAPDLKVVSPVRDWKWSREEEINYAKEHDIPVPIDLDNPFSIDQNLWGRSNECGVLENPWTTPPEAAYDLTVSLEDAPDTPDIVEITFDAGIPISLNGENMSLANLILTLNEIAGKHGVGRIDHIENRLVGIKSREVYECPAAVTLITAHKELEDLTFVREVAHFKPIIEQKISETIYNGLWFSPLTEALVAFLKSTQKFVNGTIRVKLFKGHAIVEGRKSPNSLYDENLATYTSSDTFDQDAAVGFIKLWGLPTKVSAEVNSKVTITTEV</sequence>
<dbReference type="SUPFAM" id="SSF69864">
    <property type="entry name" value="Argininosuccinate synthetase, C-terminal domain"/>
    <property type="match status" value="1"/>
</dbReference>
<evidence type="ECO:0000313" key="13">
    <source>
        <dbReference type="EMBL" id="EAE6067265.1"/>
    </source>
</evidence>
<dbReference type="EMBL" id="AAASZT010000002">
    <property type="protein sequence ID" value="EAE6067265.1"/>
    <property type="molecule type" value="Genomic_DNA"/>
</dbReference>
<feature type="binding site" evidence="10">
    <location>
        <position position="116"/>
    </location>
    <ligand>
        <name>ATP</name>
        <dbReference type="ChEBI" id="CHEBI:30616"/>
    </ligand>
</feature>
<evidence type="ECO:0000259" key="12">
    <source>
        <dbReference type="Pfam" id="PF20979"/>
    </source>
</evidence>
<keyword evidence="8 10" id="KW-0547">Nucleotide-binding</keyword>
<dbReference type="GO" id="GO:0006526">
    <property type="term" value="P:L-arginine biosynthetic process"/>
    <property type="evidence" value="ECO:0007669"/>
    <property type="project" value="UniProtKB-UniRule"/>
</dbReference>
<feature type="binding site" evidence="10">
    <location>
        <position position="123"/>
    </location>
    <ligand>
        <name>L-aspartate</name>
        <dbReference type="ChEBI" id="CHEBI:29991"/>
    </ligand>
</feature>
<feature type="binding site" evidence="10">
    <location>
        <position position="122"/>
    </location>
    <ligand>
        <name>L-aspartate</name>
        <dbReference type="ChEBI" id="CHEBI:29991"/>
    </ligand>
</feature>
<proteinExistence type="inferred from homology"/>
<comment type="pathway">
    <text evidence="1 10">Amino-acid biosynthesis; L-arginine biosynthesis; L-arginine from L-ornithine and carbamoyl phosphate: step 2/3.</text>
</comment>
<protein>
    <recommendedName>
        <fullName evidence="3 10">Argininosuccinate synthase</fullName>
        <ecNumber evidence="3 10">6.3.4.5</ecNumber>
    </recommendedName>
    <alternativeName>
        <fullName evidence="10">Citrulline--aspartate ligase</fullName>
    </alternativeName>
</protein>
<dbReference type="InterPro" id="IPR014729">
    <property type="entry name" value="Rossmann-like_a/b/a_fold"/>
</dbReference>
<comment type="subcellular location">
    <subcellularLocation>
        <location evidence="10">Cytoplasm</location>
    </subcellularLocation>
</comment>
<evidence type="ECO:0000259" key="11">
    <source>
        <dbReference type="Pfam" id="PF00764"/>
    </source>
</evidence>
<dbReference type="PROSITE" id="PS00565">
    <property type="entry name" value="ARGININOSUCCIN_SYN_2"/>
    <property type="match status" value="1"/>
</dbReference>
<dbReference type="HAMAP" id="MF_00005">
    <property type="entry name" value="Arg_succ_synth_type1"/>
    <property type="match status" value="1"/>
</dbReference>
<comment type="caution">
    <text evidence="10">Lacks conserved residue(s) required for the propagation of feature annotation.</text>
</comment>
<evidence type="ECO:0000256" key="5">
    <source>
        <dbReference type="ARBA" id="ARBA00022571"/>
    </source>
</evidence>
<dbReference type="GO" id="GO:0005524">
    <property type="term" value="F:ATP binding"/>
    <property type="evidence" value="ECO:0007669"/>
    <property type="project" value="UniProtKB-UniRule"/>
</dbReference>
<comment type="catalytic activity">
    <reaction evidence="10">
        <text>L-citrulline + L-aspartate + ATP = 2-(N(omega)-L-arginino)succinate + AMP + diphosphate + H(+)</text>
        <dbReference type="Rhea" id="RHEA:10932"/>
        <dbReference type="ChEBI" id="CHEBI:15378"/>
        <dbReference type="ChEBI" id="CHEBI:29991"/>
        <dbReference type="ChEBI" id="CHEBI:30616"/>
        <dbReference type="ChEBI" id="CHEBI:33019"/>
        <dbReference type="ChEBI" id="CHEBI:57472"/>
        <dbReference type="ChEBI" id="CHEBI:57743"/>
        <dbReference type="ChEBI" id="CHEBI:456215"/>
        <dbReference type="EC" id="6.3.4.5"/>
    </reaction>
</comment>
<dbReference type="FunFam" id="3.90.1260.10:FF:000007">
    <property type="entry name" value="Argininosuccinate synthase"/>
    <property type="match status" value="1"/>
</dbReference>
<evidence type="ECO:0000256" key="6">
    <source>
        <dbReference type="ARBA" id="ARBA00022598"/>
    </source>
</evidence>
<dbReference type="GO" id="GO:0000053">
    <property type="term" value="P:argininosuccinate metabolic process"/>
    <property type="evidence" value="ECO:0007669"/>
    <property type="project" value="TreeGrafter"/>
</dbReference>
<feature type="binding site" evidence="10">
    <location>
        <position position="86"/>
    </location>
    <ligand>
        <name>L-citrulline</name>
        <dbReference type="ChEBI" id="CHEBI:57743"/>
    </ligand>
</feature>
<evidence type="ECO:0000256" key="7">
    <source>
        <dbReference type="ARBA" id="ARBA00022605"/>
    </source>
</evidence>
<comment type="caution">
    <text evidence="13">The sequence shown here is derived from an EMBL/GenBank/DDBJ whole genome shotgun (WGS) entry which is preliminary data.</text>
</comment>
<feature type="domain" description="Arginosuccinate synthase-like N-terminal" evidence="11">
    <location>
        <begin position="5"/>
        <end position="164"/>
    </location>
</feature>
<dbReference type="FunFam" id="1.20.5.470:FF:000002">
    <property type="entry name" value="Argininosuccinate synthase"/>
    <property type="match status" value="1"/>
</dbReference>
<evidence type="ECO:0000256" key="4">
    <source>
        <dbReference type="ARBA" id="ARBA00022490"/>
    </source>
</evidence>
<keyword evidence="6 10" id="KW-0436">Ligase</keyword>
<dbReference type="InterPro" id="IPR048267">
    <property type="entry name" value="Arginosuc_syn_N"/>
</dbReference>